<dbReference type="Pfam" id="PF04366">
    <property type="entry name" value="Ysc84"/>
    <property type="match status" value="1"/>
</dbReference>
<dbReference type="GO" id="GO:0035091">
    <property type="term" value="F:phosphatidylinositol binding"/>
    <property type="evidence" value="ECO:0007669"/>
    <property type="project" value="TreeGrafter"/>
</dbReference>
<protein>
    <submittedName>
        <fullName evidence="6">DUF500-domain-containing protein</fullName>
    </submittedName>
</protein>
<dbReference type="CDD" id="cd11842">
    <property type="entry name" value="SH3_Ysc84p_like"/>
    <property type="match status" value="1"/>
</dbReference>
<evidence type="ECO:0000256" key="4">
    <source>
        <dbReference type="SAM" id="MobiDB-lite"/>
    </source>
</evidence>
<comment type="similarity">
    <text evidence="1">Belongs to the SH3YL1 family.</text>
</comment>
<dbReference type="GO" id="GO:0030479">
    <property type="term" value="C:actin cortical patch"/>
    <property type="evidence" value="ECO:0007669"/>
    <property type="project" value="TreeGrafter"/>
</dbReference>
<dbReference type="GO" id="GO:0051015">
    <property type="term" value="F:actin filament binding"/>
    <property type="evidence" value="ECO:0007669"/>
    <property type="project" value="TreeGrafter"/>
</dbReference>
<dbReference type="Proteomes" id="UP000076722">
    <property type="component" value="Unassembled WGS sequence"/>
</dbReference>
<dbReference type="OrthoDB" id="443981at2759"/>
<evidence type="ECO:0000256" key="1">
    <source>
        <dbReference type="ARBA" id="ARBA00007761"/>
    </source>
</evidence>
<dbReference type="PANTHER" id="PTHR15629">
    <property type="entry name" value="SH3YL1 PROTEIN"/>
    <property type="match status" value="1"/>
</dbReference>
<dbReference type="FunFam" id="2.30.30.40:FF:000100">
    <property type="entry name" value="SH3 domain-containing YSC84-like protein 1"/>
    <property type="match status" value="1"/>
</dbReference>
<evidence type="ECO:0000256" key="2">
    <source>
        <dbReference type="ARBA" id="ARBA00022443"/>
    </source>
</evidence>
<dbReference type="Pfam" id="PF00018">
    <property type="entry name" value="SH3_1"/>
    <property type="match status" value="1"/>
</dbReference>
<dbReference type="SMART" id="SM00326">
    <property type="entry name" value="SH3"/>
    <property type="match status" value="1"/>
</dbReference>
<evidence type="ECO:0000259" key="5">
    <source>
        <dbReference type="PROSITE" id="PS50002"/>
    </source>
</evidence>
<dbReference type="GO" id="GO:0051017">
    <property type="term" value="P:actin filament bundle assembly"/>
    <property type="evidence" value="ECO:0007669"/>
    <property type="project" value="TreeGrafter"/>
</dbReference>
<dbReference type="Gene3D" id="2.30.30.40">
    <property type="entry name" value="SH3 Domains"/>
    <property type="match status" value="1"/>
</dbReference>
<evidence type="ECO:0000256" key="3">
    <source>
        <dbReference type="PROSITE-ProRule" id="PRU00192"/>
    </source>
</evidence>
<reference evidence="6 7" key="1">
    <citation type="journal article" date="2016" name="Mol. Biol. Evol.">
        <title>Comparative Genomics of Early-Diverging Mushroom-Forming Fungi Provides Insights into the Origins of Lignocellulose Decay Capabilities.</title>
        <authorList>
            <person name="Nagy L.G."/>
            <person name="Riley R."/>
            <person name="Tritt A."/>
            <person name="Adam C."/>
            <person name="Daum C."/>
            <person name="Floudas D."/>
            <person name="Sun H."/>
            <person name="Yadav J.S."/>
            <person name="Pangilinan J."/>
            <person name="Larsson K.H."/>
            <person name="Matsuura K."/>
            <person name="Barry K."/>
            <person name="Labutti K."/>
            <person name="Kuo R."/>
            <person name="Ohm R.A."/>
            <person name="Bhattacharya S.S."/>
            <person name="Shirouzu T."/>
            <person name="Yoshinaga Y."/>
            <person name="Martin F.M."/>
            <person name="Grigoriev I.V."/>
            <person name="Hibbett D.S."/>
        </authorList>
    </citation>
    <scope>NUCLEOTIDE SEQUENCE [LARGE SCALE GENOMIC DNA]</scope>
    <source>
        <strain evidence="6 7">HHB9708</strain>
    </source>
</reference>
<dbReference type="CDD" id="cd11525">
    <property type="entry name" value="SYLF_SH3YL1_like"/>
    <property type="match status" value="1"/>
</dbReference>
<dbReference type="GO" id="GO:0051666">
    <property type="term" value="P:actin cortical patch localization"/>
    <property type="evidence" value="ECO:0007669"/>
    <property type="project" value="TreeGrafter"/>
</dbReference>
<gene>
    <name evidence="6" type="ORF">SISNIDRAFT_485517</name>
</gene>
<proteinExistence type="inferred from homology"/>
<dbReference type="InterPro" id="IPR007461">
    <property type="entry name" value="Ysc84_actin-binding"/>
</dbReference>
<dbReference type="AlphaFoldDB" id="A0A164UHM1"/>
<keyword evidence="7" id="KW-1185">Reference proteome</keyword>
<feature type="domain" description="SH3" evidence="5">
    <location>
        <begin position="423"/>
        <end position="484"/>
    </location>
</feature>
<feature type="region of interest" description="Disordered" evidence="4">
    <location>
        <begin position="309"/>
        <end position="335"/>
    </location>
</feature>
<dbReference type="EMBL" id="KV419407">
    <property type="protein sequence ID" value="KZS93241.1"/>
    <property type="molecule type" value="Genomic_DNA"/>
</dbReference>
<dbReference type="PRINTS" id="PR01887">
    <property type="entry name" value="SPECTRNALPHA"/>
</dbReference>
<dbReference type="STRING" id="1314777.A0A164UHM1"/>
<organism evidence="6 7">
    <name type="scientific">Sistotremastrum niveocremeum HHB9708</name>
    <dbReference type="NCBI Taxonomy" id="1314777"/>
    <lineage>
        <taxon>Eukaryota</taxon>
        <taxon>Fungi</taxon>
        <taxon>Dikarya</taxon>
        <taxon>Basidiomycota</taxon>
        <taxon>Agaricomycotina</taxon>
        <taxon>Agaricomycetes</taxon>
        <taxon>Sistotremastrales</taxon>
        <taxon>Sistotremastraceae</taxon>
        <taxon>Sertulicium</taxon>
        <taxon>Sertulicium niveocremeum</taxon>
    </lineage>
</organism>
<feature type="compositionally biased region" description="Low complexity" evidence="4">
    <location>
        <begin position="237"/>
        <end position="248"/>
    </location>
</feature>
<dbReference type="PROSITE" id="PS50002">
    <property type="entry name" value="SH3"/>
    <property type="match status" value="1"/>
</dbReference>
<dbReference type="InterPro" id="IPR001452">
    <property type="entry name" value="SH3_domain"/>
</dbReference>
<evidence type="ECO:0000313" key="6">
    <source>
        <dbReference type="EMBL" id="KZS93241.1"/>
    </source>
</evidence>
<dbReference type="PRINTS" id="PR00452">
    <property type="entry name" value="SH3DOMAIN"/>
</dbReference>
<dbReference type="InterPro" id="IPR036028">
    <property type="entry name" value="SH3-like_dom_sf"/>
</dbReference>
<dbReference type="SUPFAM" id="SSF50044">
    <property type="entry name" value="SH3-domain"/>
    <property type="match status" value="1"/>
</dbReference>
<feature type="region of interest" description="Disordered" evidence="4">
    <location>
        <begin position="237"/>
        <end position="273"/>
    </location>
</feature>
<dbReference type="InterPro" id="IPR033643">
    <property type="entry name" value="SYLF_SH3YL1-like"/>
</dbReference>
<sequence length="488" mass="51748">MKLSALPQPLPKECAKAAKILKSFVDSGNNGLDGVIPRSVLENARGFAIYSVLKAGFLVSARAGSGIVIAKLEDGSWSPPSAIGTAGMGIGTQAGAELTDVLIVLNSKSAVRSFMSAGSVTLGTNLSVAVGPLGRNGEASGSINTSGKMSATYSYSKTRGLFGGISVEGSVIVERQDANALAYEQDVTAKELLSGVHPVPKWAGPLIAALESCTGLPGGRNWVQDKVADTGYAFEGIPSPGSELPPSLSRKKNTRSLTSPFPPVSWNKSRSSSSTSANYFNVDIPEDDPFQQADAITKAKSRSRSFDFRTKFQPESAQRRQSTLVDVDPIPSPTTAQTYAQDNPFNSLPPFHQSLDHSSQFSGVFSPVPATHVFHDDTIPAPASYSFNPTSINSMESPPNVARSLSKPSIAPVRAPSISEPPGKNGRAIALYDYNAQQSGDLSFKKGDVIIIVEKTGSSHDWWTGRVNGKKGIFPANFVEFEEDYLSD</sequence>
<evidence type="ECO:0000313" key="7">
    <source>
        <dbReference type="Proteomes" id="UP000076722"/>
    </source>
</evidence>
<feature type="region of interest" description="Disordered" evidence="4">
    <location>
        <begin position="398"/>
        <end position="421"/>
    </location>
</feature>
<name>A0A164UHM1_9AGAM</name>
<keyword evidence="2 3" id="KW-0728">SH3 domain</keyword>
<feature type="compositionally biased region" description="Polar residues" evidence="4">
    <location>
        <begin position="313"/>
        <end position="324"/>
    </location>
</feature>
<dbReference type="InterPro" id="IPR051702">
    <property type="entry name" value="SH3_domain_YSC84-like"/>
</dbReference>
<accession>A0A164UHM1</accession>
<dbReference type="PANTHER" id="PTHR15629:SF2">
    <property type="entry name" value="SH3 DOMAIN-CONTAINING YSC84-LIKE PROTEIN 1"/>
    <property type="match status" value="1"/>
</dbReference>